<feature type="compositionally biased region" description="Acidic residues" evidence="1">
    <location>
        <begin position="99"/>
        <end position="108"/>
    </location>
</feature>
<feature type="region of interest" description="Disordered" evidence="1">
    <location>
        <begin position="575"/>
        <end position="616"/>
    </location>
</feature>
<proteinExistence type="predicted"/>
<protein>
    <submittedName>
        <fullName evidence="2">Uncharacterized protein</fullName>
    </submittedName>
</protein>
<sequence>MAAAIALSPKEAEPSPAIKGKGHELSSTQDEVCSENLQKAESQLGSEINEILLLKEMCSSGYVQEKRGALKNMIVWKNRYQRWWKVAKKALDHGSDGDTSTDEDSEEEIPARSKKPELSERHYYSCGRKSNGKRLELPSPNTHNLPFDTSENKYHQKLCKASISINNWFIDFIPSVSRSSISAIVHFDFCDFELAGLVPNNLSGFHTRVYKMSASIHLVESADSGPTTANLAAALYHSTGQLISDYEVLVKVFPLDNPEVDKLLNPAGITTVLELIKLKERVMMLRIAIAEAEKKSGGKHTDILHVSERKALSSEFLKQWNSLRQIKKILERDIAFKYPVGCSYKLLGEPGKSADAPVDPTTAGDVLLSQVTDSPKSKPQGSGIPSSLNDTRHKAGPAADIPVVDGLGQLSSRRSGRIRTPSKKASEQKELQQSAMIKGKDLTTPVSANPPSKPVHRKKRNFRGPASRIAHMILDPIDRPYCELCPEIKTPQQIWKDRWTGKWRDDDPEAFNKLCKEQSTSKSHTPEIFRGTMSIRIKRKNRGYRKGIMAAGASDKELAELQIPKLFYERRISDEPSDVESIDERKCDSSGLRNESETGLGELKDTGRPNKRARLS</sequence>
<feature type="region of interest" description="Disordered" evidence="1">
    <location>
        <begin position="370"/>
        <end position="432"/>
    </location>
</feature>
<organism evidence="2 3">
    <name type="scientific">Oculimacula yallundae</name>
    <dbReference type="NCBI Taxonomy" id="86028"/>
    <lineage>
        <taxon>Eukaryota</taxon>
        <taxon>Fungi</taxon>
        <taxon>Dikarya</taxon>
        <taxon>Ascomycota</taxon>
        <taxon>Pezizomycotina</taxon>
        <taxon>Leotiomycetes</taxon>
        <taxon>Helotiales</taxon>
        <taxon>Ploettnerulaceae</taxon>
        <taxon>Oculimacula</taxon>
    </lineage>
</organism>
<comment type="caution">
    <text evidence="2">The sequence shown here is derived from an EMBL/GenBank/DDBJ whole genome shotgun (WGS) entry which is preliminary data.</text>
</comment>
<evidence type="ECO:0000256" key="1">
    <source>
        <dbReference type="SAM" id="MobiDB-lite"/>
    </source>
</evidence>
<evidence type="ECO:0000313" key="2">
    <source>
        <dbReference type="EMBL" id="KAL2060340.1"/>
    </source>
</evidence>
<accession>A0ABR4BRQ9</accession>
<reference evidence="2 3" key="1">
    <citation type="journal article" date="2024" name="Commun. Biol.">
        <title>Comparative genomic analysis of thermophilic fungi reveals convergent evolutionary adaptations and gene losses.</title>
        <authorList>
            <person name="Steindorff A.S."/>
            <person name="Aguilar-Pontes M.V."/>
            <person name="Robinson A.J."/>
            <person name="Andreopoulos B."/>
            <person name="LaButti K."/>
            <person name="Kuo A."/>
            <person name="Mondo S."/>
            <person name="Riley R."/>
            <person name="Otillar R."/>
            <person name="Haridas S."/>
            <person name="Lipzen A."/>
            <person name="Grimwood J."/>
            <person name="Schmutz J."/>
            <person name="Clum A."/>
            <person name="Reid I.D."/>
            <person name="Moisan M.C."/>
            <person name="Butler G."/>
            <person name="Nguyen T.T.M."/>
            <person name="Dewar K."/>
            <person name="Conant G."/>
            <person name="Drula E."/>
            <person name="Henrissat B."/>
            <person name="Hansel C."/>
            <person name="Singer S."/>
            <person name="Hutchinson M.I."/>
            <person name="de Vries R.P."/>
            <person name="Natvig D.O."/>
            <person name="Powell A.J."/>
            <person name="Tsang A."/>
            <person name="Grigoriev I.V."/>
        </authorList>
    </citation>
    <scope>NUCLEOTIDE SEQUENCE [LARGE SCALE GENOMIC DNA]</scope>
    <source>
        <strain evidence="2 3">CBS 494.80</strain>
    </source>
</reference>
<evidence type="ECO:0000313" key="3">
    <source>
        <dbReference type="Proteomes" id="UP001595075"/>
    </source>
</evidence>
<keyword evidence="3" id="KW-1185">Reference proteome</keyword>
<gene>
    <name evidence="2" type="ORF">VTL71DRAFT_9735</name>
</gene>
<feature type="compositionally biased region" description="Polar residues" evidence="1">
    <location>
        <begin position="370"/>
        <end position="389"/>
    </location>
</feature>
<dbReference type="Proteomes" id="UP001595075">
    <property type="component" value="Unassembled WGS sequence"/>
</dbReference>
<feature type="region of interest" description="Disordered" evidence="1">
    <location>
        <begin position="92"/>
        <end position="119"/>
    </location>
</feature>
<name>A0ABR4BRQ9_9HELO</name>
<feature type="compositionally biased region" description="Basic and acidic residues" evidence="1">
    <location>
        <begin position="109"/>
        <end position="119"/>
    </location>
</feature>
<dbReference type="EMBL" id="JAZHXI010000023">
    <property type="protein sequence ID" value="KAL2060340.1"/>
    <property type="molecule type" value="Genomic_DNA"/>
</dbReference>
<feature type="region of interest" description="Disordered" evidence="1">
    <location>
        <begin position="1"/>
        <end position="27"/>
    </location>
</feature>